<sequence>MLPCQEKWFTIAQFYNAAKLRQKNKIQRLLKRGVESDLSNPRKVTPLWIAATNGHIEVVRLLLETKSVNVNATSVSGRSPIFYPAANRHEEIVLGFLRPERASD</sequence>
<dbReference type="PROSITE" id="PS50088">
    <property type="entry name" value="ANK_REPEAT"/>
    <property type="match status" value="1"/>
</dbReference>
<dbReference type="EMBL" id="CP017819">
    <property type="protein sequence ID" value="APA10358.1"/>
    <property type="molecule type" value="Genomic_DNA"/>
</dbReference>
<dbReference type="SUPFAM" id="SSF48403">
    <property type="entry name" value="Ankyrin repeat"/>
    <property type="match status" value="1"/>
</dbReference>
<keyword evidence="2 3" id="KW-0040">ANK repeat</keyword>
<dbReference type="Proteomes" id="UP000177798">
    <property type="component" value="Chromosome 6"/>
</dbReference>
<dbReference type="Gene3D" id="1.25.40.20">
    <property type="entry name" value="Ankyrin repeat-containing domain"/>
    <property type="match status" value="1"/>
</dbReference>
<feature type="repeat" description="ANK" evidence="3">
    <location>
        <begin position="42"/>
        <end position="64"/>
    </location>
</feature>
<organism evidence="4 5">
    <name type="scientific">Sclerotinia sclerotiorum (strain ATCC 18683 / 1980 / Ss-1)</name>
    <name type="common">White mold</name>
    <name type="synonym">Whetzelinia sclerotiorum</name>
    <dbReference type="NCBI Taxonomy" id="665079"/>
    <lineage>
        <taxon>Eukaryota</taxon>
        <taxon>Fungi</taxon>
        <taxon>Dikarya</taxon>
        <taxon>Ascomycota</taxon>
        <taxon>Pezizomycotina</taxon>
        <taxon>Leotiomycetes</taxon>
        <taxon>Helotiales</taxon>
        <taxon>Sclerotiniaceae</taxon>
        <taxon>Sclerotinia</taxon>
    </lineage>
</organism>
<evidence type="ECO:0000256" key="3">
    <source>
        <dbReference type="PROSITE-ProRule" id="PRU00023"/>
    </source>
</evidence>
<proteinExistence type="predicted"/>
<dbReference type="Pfam" id="PF12796">
    <property type="entry name" value="Ank_2"/>
    <property type="match status" value="1"/>
</dbReference>
<dbReference type="AlphaFoldDB" id="A0A1D9Q5Y2"/>
<dbReference type="PROSITE" id="PS50297">
    <property type="entry name" value="ANK_REP_REGION"/>
    <property type="match status" value="1"/>
</dbReference>
<protein>
    <submittedName>
        <fullName evidence="4">Uncharacterized protein</fullName>
    </submittedName>
</protein>
<name>A0A1D9Q5Y2_SCLS1</name>
<dbReference type="SMART" id="SM00248">
    <property type="entry name" value="ANK"/>
    <property type="match status" value="1"/>
</dbReference>
<accession>A0A1D9Q5Y2</accession>
<evidence type="ECO:0000256" key="2">
    <source>
        <dbReference type="ARBA" id="ARBA00023043"/>
    </source>
</evidence>
<dbReference type="PANTHER" id="PTHR24198:SF165">
    <property type="entry name" value="ANKYRIN REPEAT-CONTAINING PROTEIN-RELATED"/>
    <property type="match status" value="1"/>
</dbReference>
<dbReference type="InterPro" id="IPR002110">
    <property type="entry name" value="Ankyrin_rpt"/>
</dbReference>
<dbReference type="VEuPathDB" id="FungiDB:sscle_06g051280"/>
<dbReference type="InterPro" id="IPR036770">
    <property type="entry name" value="Ankyrin_rpt-contain_sf"/>
</dbReference>
<evidence type="ECO:0000313" key="5">
    <source>
        <dbReference type="Proteomes" id="UP000177798"/>
    </source>
</evidence>
<gene>
    <name evidence="4" type="ORF">sscle_06g051280</name>
</gene>
<evidence type="ECO:0000256" key="1">
    <source>
        <dbReference type="ARBA" id="ARBA00022737"/>
    </source>
</evidence>
<dbReference type="KEGG" id="ssl:SS1G_07171"/>
<evidence type="ECO:0000313" key="4">
    <source>
        <dbReference type="EMBL" id="APA10358.1"/>
    </source>
</evidence>
<reference evidence="5" key="1">
    <citation type="journal article" date="2017" name="Genome Biol. Evol.">
        <title>The complete genome sequence of the phytopathogenic fungus Sclerotinia sclerotiorum reveals insights into the genome architecture of broad host range pathogens.</title>
        <authorList>
            <person name="Derbyshire M."/>
            <person name="Denton-Giles M."/>
            <person name="Hegedus D."/>
            <person name="Seifbarghy S."/>
            <person name="Rollins J."/>
            <person name="van Kan J."/>
            <person name="Seidl M.F."/>
            <person name="Faino L."/>
            <person name="Mbengue M."/>
            <person name="Navaud O."/>
            <person name="Raffaele S."/>
            <person name="Hammond-Kosack K."/>
            <person name="Heard S."/>
            <person name="Oliver R."/>
        </authorList>
    </citation>
    <scope>NUCLEOTIDE SEQUENCE [LARGE SCALE GENOMIC DNA]</scope>
    <source>
        <strain evidence="5">ATCC 18683 / 1980 / Ss-1</strain>
    </source>
</reference>
<keyword evidence="1" id="KW-0677">Repeat</keyword>
<dbReference type="RefSeq" id="XP_001591725.1">
    <property type="nucleotide sequence ID" value="XM_001591675.1"/>
</dbReference>
<dbReference type="OrthoDB" id="3562223at2759"/>
<dbReference type="PANTHER" id="PTHR24198">
    <property type="entry name" value="ANKYRIN REPEAT AND PROTEIN KINASE DOMAIN-CONTAINING PROTEIN"/>
    <property type="match status" value="1"/>
</dbReference>